<dbReference type="PANTHER" id="PTHR11985">
    <property type="entry name" value="GLYCEROL-3-PHOSPHATE DEHYDROGENASE"/>
    <property type="match status" value="1"/>
</dbReference>
<dbReference type="OMA" id="CANEYAC"/>
<dbReference type="Pfam" id="PF16901">
    <property type="entry name" value="DAO_C"/>
    <property type="match status" value="1"/>
</dbReference>
<dbReference type="STRING" id="857967.G0QW32"/>
<organism evidence="6 7">
    <name type="scientific">Ichthyophthirius multifiliis</name>
    <name type="common">White spot disease agent</name>
    <name type="synonym">Ich</name>
    <dbReference type="NCBI Taxonomy" id="5932"/>
    <lineage>
        <taxon>Eukaryota</taxon>
        <taxon>Sar</taxon>
        <taxon>Alveolata</taxon>
        <taxon>Ciliophora</taxon>
        <taxon>Intramacronucleata</taxon>
        <taxon>Oligohymenophorea</taxon>
        <taxon>Hymenostomatida</taxon>
        <taxon>Ophryoglenina</taxon>
        <taxon>Ichthyophthirius</taxon>
    </lineage>
</organism>
<dbReference type="GeneID" id="14906680"/>
<dbReference type="GO" id="GO:0006072">
    <property type="term" value="P:glycerol-3-phosphate metabolic process"/>
    <property type="evidence" value="ECO:0007669"/>
    <property type="project" value="InterPro"/>
</dbReference>
<evidence type="ECO:0000256" key="1">
    <source>
        <dbReference type="ARBA" id="ARBA00013029"/>
    </source>
</evidence>
<dbReference type="PANTHER" id="PTHR11985:SF15">
    <property type="entry name" value="GLYCEROL-3-PHOSPHATE DEHYDROGENASE, MITOCHONDRIAL"/>
    <property type="match status" value="1"/>
</dbReference>
<keyword evidence="4" id="KW-0560">Oxidoreductase</keyword>
<protein>
    <recommendedName>
        <fullName evidence="1">glycerol-3-phosphate dehydrogenase</fullName>
        <ecNumber evidence="1">1.1.5.3</ecNumber>
    </recommendedName>
</protein>
<evidence type="ECO:0000256" key="3">
    <source>
        <dbReference type="ARBA" id="ARBA00022827"/>
    </source>
</evidence>
<evidence type="ECO:0000313" key="7">
    <source>
        <dbReference type="Proteomes" id="UP000008983"/>
    </source>
</evidence>
<evidence type="ECO:0000313" key="6">
    <source>
        <dbReference type="EMBL" id="EGR30569.1"/>
    </source>
</evidence>
<accession>G0QW32</accession>
<feature type="domain" description="Alpha-glycerophosphate oxidase C-terminal" evidence="5">
    <location>
        <begin position="205"/>
        <end position="252"/>
    </location>
</feature>
<dbReference type="InterPro" id="IPR000447">
    <property type="entry name" value="G3P_DH_FAD-dep"/>
</dbReference>
<gene>
    <name evidence="6" type="ORF">IMG5_129020</name>
</gene>
<dbReference type="Gene3D" id="1.10.8.870">
    <property type="entry name" value="Alpha-glycerophosphate oxidase, cap domain"/>
    <property type="match status" value="1"/>
</dbReference>
<dbReference type="GO" id="GO:0004368">
    <property type="term" value="F:glycerol-3-phosphate dehydrogenase (quinone) activity"/>
    <property type="evidence" value="ECO:0007669"/>
    <property type="project" value="UniProtKB-EC"/>
</dbReference>
<reference evidence="6 7" key="1">
    <citation type="submission" date="2011-07" db="EMBL/GenBank/DDBJ databases">
        <authorList>
            <person name="Coyne R."/>
            <person name="Brami D."/>
            <person name="Johnson J."/>
            <person name="Hostetler J."/>
            <person name="Hannick L."/>
            <person name="Clark T."/>
            <person name="Cassidy-Hanley D."/>
            <person name="Inman J."/>
        </authorList>
    </citation>
    <scope>NUCLEOTIDE SEQUENCE [LARGE SCALE GENOMIC DNA]</scope>
    <source>
        <strain evidence="6 7">G5</strain>
    </source>
</reference>
<dbReference type="eggNOG" id="KOG0042">
    <property type="taxonomic scope" value="Eukaryota"/>
</dbReference>
<dbReference type="FunCoup" id="G0QW32">
    <property type="interactions" value="134"/>
</dbReference>
<evidence type="ECO:0000259" key="5">
    <source>
        <dbReference type="Pfam" id="PF16901"/>
    </source>
</evidence>
<proteinExistence type="predicted"/>
<dbReference type="EC" id="1.1.5.3" evidence="1"/>
<dbReference type="InterPro" id="IPR031656">
    <property type="entry name" value="DAO_C"/>
</dbReference>
<dbReference type="InParanoid" id="G0QW32"/>
<keyword evidence="3" id="KW-0274">FAD</keyword>
<sequence>MCRWFTYNSPEQIWIQNRALLIPQTEDGRVLFVAPWQKYQVIGTTEQSLDEPIIDPKVQEKEISFMAKELSQIYTGISQEQIQKDISSKWAGIRPLILENKTPGQHQDTKEIVRKHVIEVSDNGLISLMGGKWTIYRKMGEETVNKIEEIIKKPDQKINNKSTCNLRLLGEANKDQKYKFPNRQEYINTYAELLAKKHDIQINVAKYEMAQYPSDILLRRMRLGFIDSKAMEKSIETVCEIFASELKWDKDKLEKSKKQYKQDIQMLEF</sequence>
<dbReference type="GO" id="GO:0005739">
    <property type="term" value="C:mitochondrion"/>
    <property type="evidence" value="ECO:0007669"/>
    <property type="project" value="TreeGrafter"/>
</dbReference>
<keyword evidence="2" id="KW-0285">Flavoprotein</keyword>
<dbReference type="Gene3D" id="3.30.9.10">
    <property type="entry name" value="D-Amino Acid Oxidase, subunit A, domain 2"/>
    <property type="match status" value="1"/>
</dbReference>
<dbReference type="RefSeq" id="XP_004032156.1">
    <property type="nucleotide sequence ID" value="XM_004032108.1"/>
</dbReference>
<evidence type="ECO:0000256" key="2">
    <source>
        <dbReference type="ARBA" id="ARBA00022630"/>
    </source>
</evidence>
<dbReference type="AlphaFoldDB" id="G0QW32"/>
<keyword evidence="7" id="KW-1185">Reference proteome</keyword>
<dbReference type="Proteomes" id="UP000008983">
    <property type="component" value="Unassembled WGS sequence"/>
</dbReference>
<evidence type="ECO:0000256" key="4">
    <source>
        <dbReference type="ARBA" id="ARBA00023002"/>
    </source>
</evidence>
<dbReference type="EMBL" id="GL983978">
    <property type="protein sequence ID" value="EGR30569.1"/>
    <property type="molecule type" value="Genomic_DNA"/>
</dbReference>
<name>G0QW32_ICHMU</name>
<dbReference type="InterPro" id="IPR038299">
    <property type="entry name" value="DAO_C_sf"/>
</dbReference>
<dbReference type="OrthoDB" id="264015at2759"/>